<comment type="caution">
    <text evidence="1">The sequence shown here is derived from an EMBL/GenBank/DDBJ whole genome shotgun (WGS) entry which is preliminary data.</text>
</comment>
<dbReference type="Gene3D" id="3.40.50.1820">
    <property type="entry name" value="alpha/beta hydrolase"/>
    <property type="match status" value="1"/>
</dbReference>
<keyword evidence="1" id="KW-0378">Hydrolase</keyword>
<dbReference type="Proteomes" id="UP000460416">
    <property type="component" value="Unassembled WGS sequence"/>
</dbReference>
<name>A0A7K1LT50_9FLAO</name>
<evidence type="ECO:0000313" key="1">
    <source>
        <dbReference type="EMBL" id="MUP43958.1"/>
    </source>
</evidence>
<dbReference type="Pfam" id="PF06821">
    <property type="entry name" value="Ser_hydrolase"/>
    <property type="match status" value="1"/>
</dbReference>
<proteinExistence type="predicted"/>
<organism evidence="1 2">
    <name type="scientific">Christiangramia aestuarii</name>
    <dbReference type="NCBI Taxonomy" id="1028746"/>
    <lineage>
        <taxon>Bacteria</taxon>
        <taxon>Pseudomonadati</taxon>
        <taxon>Bacteroidota</taxon>
        <taxon>Flavobacteriia</taxon>
        <taxon>Flavobacteriales</taxon>
        <taxon>Flavobacteriaceae</taxon>
        <taxon>Christiangramia</taxon>
    </lineage>
</organism>
<reference evidence="1 2" key="1">
    <citation type="submission" date="2019-07" db="EMBL/GenBank/DDBJ databases">
        <title>Gramella aestuarii sp. nov., isolated from a tidal flat, and emended description of Gramella echinicola.</title>
        <authorList>
            <person name="Liu L."/>
        </authorList>
    </citation>
    <scope>NUCLEOTIDE SEQUENCE [LARGE SCALE GENOMIC DNA]</scope>
    <source>
        <strain evidence="1 2">BS12</strain>
    </source>
</reference>
<dbReference type="InterPro" id="IPR010662">
    <property type="entry name" value="RBBP9/YdeN"/>
</dbReference>
<dbReference type="InterPro" id="IPR029058">
    <property type="entry name" value="AB_hydrolase_fold"/>
</dbReference>
<dbReference type="EMBL" id="VJVW01000027">
    <property type="protein sequence ID" value="MUP43958.1"/>
    <property type="molecule type" value="Genomic_DNA"/>
</dbReference>
<gene>
    <name evidence="1" type="ORF">FLP08_15390</name>
</gene>
<sequence>MHSERVRYVLVPGWYGSEDAHWQSHWQ</sequence>
<evidence type="ECO:0000313" key="2">
    <source>
        <dbReference type="Proteomes" id="UP000460416"/>
    </source>
</evidence>
<protein>
    <submittedName>
        <fullName evidence="1">Alpha/beta hydrolase</fullName>
    </submittedName>
</protein>
<keyword evidence="2" id="KW-1185">Reference proteome</keyword>
<feature type="non-terminal residue" evidence="1">
    <location>
        <position position="27"/>
    </location>
</feature>
<dbReference type="GO" id="GO:0016787">
    <property type="term" value="F:hydrolase activity"/>
    <property type="evidence" value="ECO:0007669"/>
    <property type="project" value="UniProtKB-KW"/>
</dbReference>
<dbReference type="AlphaFoldDB" id="A0A7K1LT50"/>
<accession>A0A7K1LT50</accession>